<reference evidence="1 2" key="1">
    <citation type="submission" date="2023-07" db="EMBL/GenBank/DDBJ databases">
        <title>Genomic Encyclopedia of Type Strains, Phase IV (KMG-IV): sequencing the most valuable type-strain genomes for metagenomic binning, comparative biology and taxonomic classification.</title>
        <authorList>
            <person name="Goeker M."/>
        </authorList>
    </citation>
    <scope>NUCLEOTIDE SEQUENCE [LARGE SCALE GENOMIC DNA]</scope>
    <source>
        <strain evidence="1 2">DSM 1111</strain>
    </source>
</reference>
<accession>A0ABU0GES8</accession>
<dbReference type="GO" id="GO:0008483">
    <property type="term" value="F:transaminase activity"/>
    <property type="evidence" value="ECO:0007669"/>
    <property type="project" value="UniProtKB-KW"/>
</dbReference>
<sequence length="71" mass="7682">MRPSPLKPSRHELTAIDVDGLPRDVAGQHRRGEEKVRADAVLRGATGDRMLFLPPLIISPAEIDLANLSSG</sequence>
<keyword evidence="2" id="KW-1185">Reference proteome</keyword>
<keyword evidence="1" id="KW-0032">Aminotransferase</keyword>
<dbReference type="Proteomes" id="UP001238496">
    <property type="component" value="Unassembled WGS sequence"/>
</dbReference>
<keyword evidence="1" id="KW-0808">Transferase</keyword>
<evidence type="ECO:0000313" key="2">
    <source>
        <dbReference type="Proteomes" id="UP001238496"/>
    </source>
</evidence>
<gene>
    <name evidence="1" type="ORF">J2045_004152</name>
</gene>
<name>A0ABU0GES8_9HYPH</name>
<evidence type="ECO:0000313" key="1">
    <source>
        <dbReference type="EMBL" id="MDQ0423100.1"/>
    </source>
</evidence>
<dbReference type="EMBL" id="JAUSUW010000016">
    <property type="protein sequence ID" value="MDQ0423100.1"/>
    <property type="molecule type" value="Genomic_DNA"/>
</dbReference>
<comment type="caution">
    <text evidence="1">The sequence shown here is derived from an EMBL/GenBank/DDBJ whole genome shotgun (WGS) entry which is preliminary data.</text>
</comment>
<organism evidence="1 2">
    <name type="scientific">Peteryoungia aggregata LMG 23059</name>
    <dbReference type="NCBI Taxonomy" id="1368425"/>
    <lineage>
        <taxon>Bacteria</taxon>
        <taxon>Pseudomonadati</taxon>
        <taxon>Pseudomonadota</taxon>
        <taxon>Alphaproteobacteria</taxon>
        <taxon>Hyphomicrobiales</taxon>
        <taxon>Rhizobiaceae</taxon>
        <taxon>Peteryoungia</taxon>
    </lineage>
</organism>
<proteinExistence type="predicted"/>
<protein>
    <submittedName>
        <fullName evidence="1">Adenosylmethionine-8-amino-7-oxononanoate aminotransferase</fullName>
    </submittedName>
</protein>